<name>A0A7W6WLK9_9PROT</name>
<keyword evidence="2" id="KW-1185">Reference proteome</keyword>
<proteinExistence type="predicted"/>
<accession>A0A7W6WLK9</accession>
<gene>
    <name evidence="1" type="ORF">GGD88_003270</name>
</gene>
<evidence type="ECO:0000313" key="1">
    <source>
        <dbReference type="EMBL" id="MBB4287521.1"/>
    </source>
</evidence>
<dbReference type="AlphaFoldDB" id="A0A7W6WLK9"/>
<dbReference type="Proteomes" id="UP000555728">
    <property type="component" value="Unassembled WGS sequence"/>
</dbReference>
<dbReference type="EMBL" id="JACIGI010000039">
    <property type="protein sequence ID" value="MBB4287521.1"/>
    <property type="molecule type" value="Genomic_DNA"/>
</dbReference>
<comment type="caution">
    <text evidence="1">The sequence shown here is derived from an EMBL/GenBank/DDBJ whole genome shotgun (WGS) entry which is preliminary data.</text>
</comment>
<dbReference type="RefSeq" id="WP_184437350.1">
    <property type="nucleotide sequence ID" value="NZ_JACIGI010000039.1"/>
</dbReference>
<protein>
    <submittedName>
        <fullName evidence="1">Uncharacterized protein</fullName>
    </submittedName>
</protein>
<reference evidence="1 2" key="1">
    <citation type="submission" date="2020-08" db="EMBL/GenBank/DDBJ databases">
        <title>Genome sequencing of Purple Non-Sulfur Bacteria from various extreme environments.</title>
        <authorList>
            <person name="Mayer M."/>
        </authorList>
    </citation>
    <scope>NUCLEOTIDE SEQUENCE [LARGE SCALE GENOMIC DNA]</scope>
    <source>
        <strain evidence="1 2">JA135</strain>
    </source>
</reference>
<organism evidence="1 2">
    <name type="scientific">Roseospira goensis</name>
    <dbReference type="NCBI Taxonomy" id="391922"/>
    <lineage>
        <taxon>Bacteria</taxon>
        <taxon>Pseudomonadati</taxon>
        <taxon>Pseudomonadota</taxon>
        <taxon>Alphaproteobacteria</taxon>
        <taxon>Rhodospirillales</taxon>
        <taxon>Rhodospirillaceae</taxon>
        <taxon>Roseospira</taxon>
    </lineage>
</organism>
<evidence type="ECO:0000313" key="2">
    <source>
        <dbReference type="Proteomes" id="UP000555728"/>
    </source>
</evidence>
<sequence>MGDQTRDAARRNLLIVPDNRLDDVQGDGIPATLSGGAWIAARPLSNLLDPRFIVAAESDGVDPGATRFVIDYGAVVDLRACILWGDPSRSARVRRRISLDGGPDPAEVVRDSAWQDWIPVTGPAWTLPRAHPSFGHGRIPERELRQYPQRFWHDVAPEPVLGRFEHIDIDDGGNPAGRIRLQRCWTGSGWQTSVPVEFGAEWGWEDLSEIRTLLSGRVDAEHRPRRRTMHVRIEGLPEDEALSQVYDMIGRVGISRQLYVSWDPTETMHRHRRSGLARMARLTPSQLARHDWVDSGVQFIEEVA</sequence>